<feature type="signal peptide" evidence="1">
    <location>
        <begin position="1"/>
        <end position="19"/>
    </location>
</feature>
<dbReference type="EMBL" id="GBXM01003059">
    <property type="protein sequence ID" value="JAI05519.1"/>
    <property type="molecule type" value="Transcribed_RNA"/>
</dbReference>
<evidence type="ECO:0000256" key="1">
    <source>
        <dbReference type="SAM" id="SignalP"/>
    </source>
</evidence>
<reference evidence="2" key="2">
    <citation type="journal article" date="2015" name="Fish Shellfish Immunol.">
        <title>Early steps in the European eel (Anguilla anguilla)-Vibrio vulnificus interaction in the gills: Role of the RtxA13 toxin.</title>
        <authorList>
            <person name="Callol A."/>
            <person name="Pajuelo D."/>
            <person name="Ebbesson L."/>
            <person name="Teles M."/>
            <person name="MacKenzie S."/>
            <person name="Amaro C."/>
        </authorList>
    </citation>
    <scope>NUCLEOTIDE SEQUENCE</scope>
</reference>
<name>A0A0E9XV02_ANGAN</name>
<proteinExistence type="predicted"/>
<evidence type="ECO:0000313" key="2">
    <source>
        <dbReference type="EMBL" id="JAI05519.1"/>
    </source>
</evidence>
<sequence length="48" mass="5410">MGFHSLGFVASSLLSLVGHLDRCPSLPFYLTTKWMKSSVKVKWKLSPK</sequence>
<reference evidence="2" key="1">
    <citation type="submission" date="2014-11" db="EMBL/GenBank/DDBJ databases">
        <authorList>
            <person name="Amaro Gonzalez C."/>
        </authorList>
    </citation>
    <scope>NUCLEOTIDE SEQUENCE</scope>
</reference>
<keyword evidence="1" id="KW-0732">Signal</keyword>
<accession>A0A0E9XV02</accession>
<organism evidence="2">
    <name type="scientific">Anguilla anguilla</name>
    <name type="common">European freshwater eel</name>
    <name type="synonym">Muraena anguilla</name>
    <dbReference type="NCBI Taxonomy" id="7936"/>
    <lineage>
        <taxon>Eukaryota</taxon>
        <taxon>Metazoa</taxon>
        <taxon>Chordata</taxon>
        <taxon>Craniata</taxon>
        <taxon>Vertebrata</taxon>
        <taxon>Euteleostomi</taxon>
        <taxon>Actinopterygii</taxon>
        <taxon>Neopterygii</taxon>
        <taxon>Teleostei</taxon>
        <taxon>Anguilliformes</taxon>
        <taxon>Anguillidae</taxon>
        <taxon>Anguilla</taxon>
    </lineage>
</organism>
<protein>
    <submittedName>
        <fullName evidence="2">Uncharacterized protein</fullName>
    </submittedName>
</protein>
<dbReference type="AlphaFoldDB" id="A0A0E9XV02"/>
<feature type="chain" id="PRO_5005179442" evidence="1">
    <location>
        <begin position="20"/>
        <end position="48"/>
    </location>
</feature>